<reference evidence="1 2" key="1">
    <citation type="journal article" date="2013" name="PLoS Pathog.">
        <title>Genomic analysis of the Kiwifruit pathogen Pseudomonas syringae pv. actinidiae provides insight into the origins of an emergent plant disease.</title>
        <authorList>
            <person name="McCann H.C."/>
            <person name="Rikkerink E.H."/>
            <person name="Bertels F."/>
            <person name="Fiers M."/>
            <person name="Lu A."/>
            <person name="Rees-George J."/>
            <person name="Andersen M.T."/>
            <person name="Gleave A.P."/>
            <person name="Haubold B."/>
            <person name="Wohlers M.W."/>
            <person name="Guttman D.S."/>
            <person name="Wang P.W."/>
            <person name="Straub C."/>
            <person name="Vanneste J.L."/>
            <person name="Rainey P.B."/>
            <person name="Templeton M.D."/>
        </authorList>
    </citation>
    <scope>NUCLEOTIDE SEQUENCE [LARGE SCALE GENOMIC DNA]</scope>
    <source>
        <strain evidence="1 2">ICMP 19096</strain>
    </source>
</reference>
<dbReference type="SUPFAM" id="SSF56322">
    <property type="entry name" value="ADC synthase"/>
    <property type="match status" value="1"/>
</dbReference>
<evidence type="ECO:0000313" key="2">
    <source>
        <dbReference type="Proteomes" id="UP000018849"/>
    </source>
</evidence>
<proteinExistence type="predicted"/>
<accession>A0A656K0M8</accession>
<feature type="non-terminal residue" evidence="1">
    <location>
        <position position="1"/>
    </location>
</feature>
<evidence type="ECO:0000313" key="1">
    <source>
        <dbReference type="EMBL" id="EPN64678.1"/>
    </source>
</evidence>
<organism evidence="1 2">
    <name type="scientific">Pseudomonas syringae pv. actinidiae ICMP 19096</name>
    <dbReference type="NCBI Taxonomy" id="1194405"/>
    <lineage>
        <taxon>Bacteria</taxon>
        <taxon>Pseudomonadati</taxon>
        <taxon>Pseudomonadota</taxon>
        <taxon>Gammaproteobacteria</taxon>
        <taxon>Pseudomonadales</taxon>
        <taxon>Pseudomonadaceae</taxon>
        <taxon>Pseudomonas</taxon>
        <taxon>Pseudomonas syringae</taxon>
    </lineage>
</organism>
<comment type="caution">
    <text evidence="1">The sequence shown here is derived from an EMBL/GenBank/DDBJ whole genome shotgun (WGS) entry which is preliminary data.</text>
</comment>
<gene>
    <name evidence="1" type="ORF">A245_09846</name>
</gene>
<sequence>VSCWGGGGIVADSDCEAEYQESFTKVRVLLKTLEAL</sequence>
<dbReference type="AlphaFoldDB" id="A0A656K0M8"/>
<protein>
    <submittedName>
        <fullName evidence="1">Para-aminobenzoate synthase subunit I</fullName>
    </submittedName>
</protein>
<dbReference type="EMBL" id="AOKF01000822">
    <property type="protein sequence ID" value="EPN64678.1"/>
    <property type="molecule type" value="Genomic_DNA"/>
</dbReference>
<name>A0A656K0M8_PSESF</name>
<dbReference type="Gene3D" id="3.60.120.10">
    <property type="entry name" value="Anthranilate synthase"/>
    <property type="match status" value="1"/>
</dbReference>
<dbReference type="InterPro" id="IPR005801">
    <property type="entry name" value="ADC_synthase"/>
</dbReference>
<dbReference type="Proteomes" id="UP000018849">
    <property type="component" value="Unassembled WGS sequence"/>
</dbReference>